<name>A0A1P8WBD6_9PLAN</name>
<organism evidence="1 2">
    <name type="scientific">Fuerstiella marisgermanici</name>
    <dbReference type="NCBI Taxonomy" id="1891926"/>
    <lineage>
        <taxon>Bacteria</taxon>
        <taxon>Pseudomonadati</taxon>
        <taxon>Planctomycetota</taxon>
        <taxon>Planctomycetia</taxon>
        <taxon>Planctomycetales</taxon>
        <taxon>Planctomycetaceae</taxon>
        <taxon>Fuerstiella</taxon>
    </lineage>
</organism>
<dbReference type="EMBL" id="CP017641">
    <property type="protein sequence ID" value="APZ91384.1"/>
    <property type="molecule type" value="Genomic_DNA"/>
</dbReference>
<accession>A0A1P8WBD6</accession>
<dbReference type="STRING" id="1891926.Fuma_00972"/>
<gene>
    <name evidence="1" type="ORF">Fuma_00972</name>
</gene>
<proteinExistence type="predicted"/>
<protein>
    <submittedName>
        <fullName evidence="1">Uncharacterized protein</fullName>
    </submittedName>
</protein>
<keyword evidence="2" id="KW-1185">Reference proteome</keyword>
<dbReference type="AlphaFoldDB" id="A0A1P8WBD6"/>
<dbReference type="KEGG" id="fmr:Fuma_00972"/>
<evidence type="ECO:0000313" key="2">
    <source>
        <dbReference type="Proteomes" id="UP000187735"/>
    </source>
</evidence>
<evidence type="ECO:0000313" key="1">
    <source>
        <dbReference type="EMBL" id="APZ91384.1"/>
    </source>
</evidence>
<reference evidence="1 2" key="1">
    <citation type="journal article" date="2016" name="Front. Microbiol.">
        <title>Fuerstia marisgermanicae gen. nov., sp. nov., an Unusual Member of the Phylum Planctomycetes from the German Wadden Sea.</title>
        <authorList>
            <person name="Kohn T."/>
            <person name="Heuer A."/>
            <person name="Jogler M."/>
            <person name="Vollmers J."/>
            <person name="Boedeker C."/>
            <person name="Bunk B."/>
            <person name="Rast P."/>
            <person name="Borchert D."/>
            <person name="Glockner I."/>
            <person name="Freese H.M."/>
            <person name="Klenk H.P."/>
            <person name="Overmann J."/>
            <person name="Kaster A.K."/>
            <person name="Rohde M."/>
            <person name="Wiegand S."/>
            <person name="Jogler C."/>
        </authorList>
    </citation>
    <scope>NUCLEOTIDE SEQUENCE [LARGE SCALE GENOMIC DNA]</scope>
    <source>
        <strain evidence="1 2">NH11</strain>
    </source>
</reference>
<sequence length="35" mass="3747">MEADPDTVNDRDPQRRHCVAGVQAAALRLPKTGSA</sequence>
<dbReference type="Proteomes" id="UP000187735">
    <property type="component" value="Chromosome"/>
</dbReference>